<comment type="catalytic activity">
    <reaction evidence="1">
        <text>4-maleylacetoacetate = 4-fumarylacetoacetate</text>
        <dbReference type="Rhea" id="RHEA:14817"/>
        <dbReference type="ChEBI" id="CHEBI:17105"/>
        <dbReference type="ChEBI" id="CHEBI:18034"/>
        <dbReference type="EC" id="5.2.1.2"/>
    </reaction>
</comment>
<dbReference type="InterPro" id="IPR004045">
    <property type="entry name" value="Glutathione_S-Trfase_N"/>
</dbReference>
<evidence type="ECO:0000313" key="10">
    <source>
        <dbReference type="EMBL" id="MFH4977058.1"/>
    </source>
</evidence>
<protein>
    <recommendedName>
        <fullName evidence="5">maleylacetoacetate isomerase</fullName>
        <ecNumber evidence="5">5.2.1.2</ecNumber>
    </recommendedName>
</protein>
<dbReference type="SFLD" id="SFLDG00358">
    <property type="entry name" value="Main_(cytGST)"/>
    <property type="match status" value="1"/>
</dbReference>
<accession>A0ABD6EAN5</accession>
<dbReference type="EMBL" id="JBGFUD010002035">
    <property type="protein sequence ID" value="MFH4977058.1"/>
    <property type="molecule type" value="Genomic_DNA"/>
</dbReference>
<comment type="pathway">
    <text evidence="3">Amino-acid degradation; L-phenylalanine degradation; acetoacetate and fumarate from L-phenylalanine: step 5/6.</text>
</comment>
<evidence type="ECO:0000256" key="7">
    <source>
        <dbReference type="ARBA" id="ARBA00023232"/>
    </source>
</evidence>
<sequence length="178" mass="20163">MAAKPILYSYWRSSCSWRVRAALELKGIEYECKTINLVENDQVAKEYLRMNPVGYVPTFVHKNAVIFESLAILEYLEEAFPDRQALLPKDPIGRATVRAIALQIIAGIQPLQNLKVLKTINADYGGPSARASWAIRWIERGFEGLEKHLEKTSGKYCYGDEITIADVCLVPQVYNAKR</sequence>
<evidence type="ECO:0000256" key="5">
    <source>
        <dbReference type="ARBA" id="ARBA00013199"/>
    </source>
</evidence>
<feature type="domain" description="GST N-terminal" evidence="8">
    <location>
        <begin position="3"/>
        <end position="84"/>
    </location>
</feature>
<dbReference type="CDD" id="cd03042">
    <property type="entry name" value="GST_N_Zeta"/>
    <property type="match status" value="1"/>
</dbReference>
<dbReference type="InterPro" id="IPR036282">
    <property type="entry name" value="Glutathione-S-Trfase_C_sf"/>
</dbReference>
<dbReference type="InterPro" id="IPR036249">
    <property type="entry name" value="Thioredoxin-like_sf"/>
</dbReference>
<reference evidence="10 11" key="1">
    <citation type="submission" date="2024-08" db="EMBL/GenBank/DDBJ databases">
        <title>Gnathostoma spinigerum genome.</title>
        <authorList>
            <person name="Gonzalez-Bertolin B."/>
            <person name="Monzon S."/>
            <person name="Zaballos A."/>
            <person name="Jimenez P."/>
            <person name="Dekumyoy P."/>
            <person name="Varona S."/>
            <person name="Cuesta I."/>
            <person name="Sumanam S."/>
            <person name="Adisakwattana P."/>
            <person name="Gasser R.B."/>
            <person name="Hernandez-Gonzalez A."/>
            <person name="Young N.D."/>
            <person name="Perteguer M.J."/>
        </authorList>
    </citation>
    <scope>NUCLEOTIDE SEQUENCE [LARGE SCALE GENOMIC DNA]</scope>
    <source>
        <strain evidence="10">AL3</strain>
        <tissue evidence="10">Liver</tissue>
    </source>
</reference>
<comment type="caution">
    <text evidence="10">The sequence shown here is derived from an EMBL/GenBank/DDBJ whole genome shotgun (WGS) entry which is preliminary data.</text>
</comment>
<evidence type="ECO:0000259" key="9">
    <source>
        <dbReference type="PROSITE" id="PS50405"/>
    </source>
</evidence>
<keyword evidence="7" id="KW-0585">Phenylalanine catabolism</keyword>
<comment type="cofactor">
    <cofactor evidence="2">
        <name>glutathione</name>
        <dbReference type="ChEBI" id="CHEBI:57925"/>
    </cofactor>
</comment>
<dbReference type="PANTHER" id="PTHR42673">
    <property type="entry name" value="MALEYLACETOACETATE ISOMERASE"/>
    <property type="match status" value="1"/>
</dbReference>
<dbReference type="GO" id="GO:0016034">
    <property type="term" value="F:maleylacetoacetate isomerase activity"/>
    <property type="evidence" value="ECO:0007669"/>
    <property type="project" value="UniProtKB-EC"/>
</dbReference>
<organism evidence="10 11">
    <name type="scientific">Gnathostoma spinigerum</name>
    <dbReference type="NCBI Taxonomy" id="75299"/>
    <lineage>
        <taxon>Eukaryota</taxon>
        <taxon>Metazoa</taxon>
        <taxon>Ecdysozoa</taxon>
        <taxon>Nematoda</taxon>
        <taxon>Chromadorea</taxon>
        <taxon>Rhabditida</taxon>
        <taxon>Spirurina</taxon>
        <taxon>Gnathostomatomorpha</taxon>
        <taxon>Gnathostomatoidea</taxon>
        <taxon>Gnathostomatidae</taxon>
        <taxon>Gnathostoma</taxon>
    </lineage>
</organism>
<keyword evidence="11" id="KW-1185">Reference proteome</keyword>
<dbReference type="PANTHER" id="PTHR42673:SF4">
    <property type="entry name" value="MALEYLACETOACETATE ISOMERASE"/>
    <property type="match status" value="1"/>
</dbReference>
<dbReference type="Pfam" id="PF02798">
    <property type="entry name" value="GST_N"/>
    <property type="match status" value="1"/>
</dbReference>
<dbReference type="EC" id="5.2.1.2" evidence="5"/>
<dbReference type="SUPFAM" id="SSF52833">
    <property type="entry name" value="Thioredoxin-like"/>
    <property type="match status" value="1"/>
</dbReference>
<dbReference type="SUPFAM" id="SSF47616">
    <property type="entry name" value="GST C-terminal domain-like"/>
    <property type="match status" value="1"/>
</dbReference>
<feature type="domain" description="GST C-terminal" evidence="9">
    <location>
        <begin position="90"/>
        <end position="178"/>
    </location>
</feature>
<name>A0ABD6EAN5_9BILA</name>
<dbReference type="InterPro" id="IPR010987">
    <property type="entry name" value="Glutathione-S-Trfase_C-like"/>
</dbReference>
<evidence type="ECO:0000256" key="4">
    <source>
        <dbReference type="ARBA" id="ARBA00010007"/>
    </source>
</evidence>
<dbReference type="Gene3D" id="3.40.30.10">
    <property type="entry name" value="Glutaredoxin"/>
    <property type="match status" value="1"/>
</dbReference>
<dbReference type="Proteomes" id="UP001608902">
    <property type="component" value="Unassembled WGS sequence"/>
</dbReference>
<evidence type="ECO:0000256" key="1">
    <source>
        <dbReference type="ARBA" id="ARBA00001622"/>
    </source>
</evidence>
<dbReference type="PROSITE" id="PS50405">
    <property type="entry name" value="GST_CTER"/>
    <property type="match status" value="1"/>
</dbReference>
<proteinExistence type="inferred from homology"/>
<dbReference type="InterPro" id="IPR040079">
    <property type="entry name" value="Glutathione_S-Trfase"/>
</dbReference>
<evidence type="ECO:0000259" key="8">
    <source>
        <dbReference type="PROSITE" id="PS50404"/>
    </source>
</evidence>
<dbReference type="Gene3D" id="1.20.1050.10">
    <property type="match status" value="1"/>
</dbReference>
<dbReference type="InterPro" id="IPR005955">
    <property type="entry name" value="GST_Zeta"/>
</dbReference>
<evidence type="ECO:0000256" key="3">
    <source>
        <dbReference type="ARBA" id="ARBA00004671"/>
    </source>
</evidence>
<gene>
    <name evidence="10" type="ORF">AB6A40_003767</name>
</gene>
<dbReference type="NCBIfam" id="TIGR01262">
    <property type="entry name" value="maiA"/>
    <property type="match status" value="1"/>
</dbReference>
<dbReference type="GO" id="GO:0006572">
    <property type="term" value="P:L-tyrosine catabolic process"/>
    <property type="evidence" value="ECO:0007669"/>
    <property type="project" value="UniProtKB-KW"/>
</dbReference>
<dbReference type="SFLD" id="SFLDS00019">
    <property type="entry name" value="Glutathione_Transferase_(cytos"/>
    <property type="match status" value="1"/>
</dbReference>
<evidence type="ECO:0000256" key="6">
    <source>
        <dbReference type="ARBA" id="ARBA00022878"/>
    </source>
</evidence>
<dbReference type="PROSITE" id="PS50404">
    <property type="entry name" value="GST_NTER"/>
    <property type="match status" value="1"/>
</dbReference>
<evidence type="ECO:0000313" key="11">
    <source>
        <dbReference type="Proteomes" id="UP001608902"/>
    </source>
</evidence>
<evidence type="ECO:0000256" key="2">
    <source>
        <dbReference type="ARBA" id="ARBA00001955"/>
    </source>
</evidence>
<dbReference type="AlphaFoldDB" id="A0ABD6EAN5"/>
<comment type="similarity">
    <text evidence="4">Belongs to the GST superfamily. Zeta family.</text>
</comment>
<keyword evidence="6" id="KW-0828">Tyrosine catabolism</keyword>
<dbReference type="GO" id="GO:0006559">
    <property type="term" value="P:L-phenylalanine catabolic process"/>
    <property type="evidence" value="ECO:0007669"/>
    <property type="project" value="UniProtKB-KW"/>
</dbReference>
<dbReference type="InterPro" id="IPR034333">
    <property type="entry name" value="GST_Zeta_N"/>
</dbReference>